<dbReference type="SUPFAM" id="SSF55347">
    <property type="entry name" value="Glyceraldehyde-3-phosphate dehydrogenase-like, C-terminal domain"/>
    <property type="match status" value="1"/>
</dbReference>
<reference evidence="3" key="1">
    <citation type="submission" date="2019-03" db="EMBL/GenBank/DDBJ databases">
        <title>Lake Tanganyika Metagenome-Assembled Genomes (MAGs).</title>
        <authorList>
            <person name="Tran P."/>
        </authorList>
    </citation>
    <scope>NUCLEOTIDE SEQUENCE</scope>
    <source>
        <strain evidence="3">M_DeepCast_400m_m2_100</strain>
    </source>
</reference>
<dbReference type="Gene3D" id="3.40.50.720">
    <property type="entry name" value="NAD(P)-binding Rossmann-like Domain"/>
    <property type="match status" value="1"/>
</dbReference>
<dbReference type="EMBL" id="VGIY01000061">
    <property type="protein sequence ID" value="MBM3316967.1"/>
    <property type="molecule type" value="Genomic_DNA"/>
</dbReference>
<evidence type="ECO:0000313" key="4">
    <source>
        <dbReference type="Proteomes" id="UP000748308"/>
    </source>
</evidence>
<feature type="domain" description="Gfo/Idh/MocA-like oxidoreductase N-terminal" evidence="1">
    <location>
        <begin position="7"/>
        <end position="122"/>
    </location>
</feature>
<dbReference type="InterPro" id="IPR055170">
    <property type="entry name" value="GFO_IDH_MocA-like_dom"/>
</dbReference>
<dbReference type="Pfam" id="PF01408">
    <property type="entry name" value="GFO_IDH_MocA"/>
    <property type="match status" value="1"/>
</dbReference>
<dbReference type="InterPro" id="IPR036291">
    <property type="entry name" value="NAD(P)-bd_dom_sf"/>
</dbReference>
<dbReference type="Proteomes" id="UP000748308">
    <property type="component" value="Unassembled WGS sequence"/>
</dbReference>
<organism evidence="3 4">
    <name type="scientific">Eiseniibacteriota bacterium</name>
    <dbReference type="NCBI Taxonomy" id="2212470"/>
    <lineage>
        <taxon>Bacteria</taxon>
        <taxon>Candidatus Eiseniibacteriota</taxon>
    </lineage>
</organism>
<dbReference type="InterPro" id="IPR000683">
    <property type="entry name" value="Gfo/Idh/MocA-like_OxRdtase_N"/>
</dbReference>
<dbReference type="Pfam" id="PF22725">
    <property type="entry name" value="GFO_IDH_MocA_C3"/>
    <property type="match status" value="1"/>
</dbReference>
<dbReference type="SUPFAM" id="SSF51735">
    <property type="entry name" value="NAD(P)-binding Rossmann-fold domains"/>
    <property type="match status" value="1"/>
</dbReference>
<proteinExistence type="predicted"/>
<evidence type="ECO:0000313" key="3">
    <source>
        <dbReference type="EMBL" id="MBM3316967.1"/>
    </source>
</evidence>
<evidence type="ECO:0000259" key="1">
    <source>
        <dbReference type="Pfam" id="PF01408"/>
    </source>
</evidence>
<evidence type="ECO:0000259" key="2">
    <source>
        <dbReference type="Pfam" id="PF22725"/>
    </source>
</evidence>
<comment type="caution">
    <text evidence="3">The sequence shown here is derived from an EMBL/GenBank/DDBJ whole genome shotgun (WGS) entry which is preliminary data.</text>
</comment>
<name>A0A938BQA8_UNCEI</name>
<gene>
    <name evidence="3" type="ORF">FJY75_03850</name>
</gene>
<dbReference type="Gene3D" id="3.30.360.10">
    <property type="entry name" value="Dihydrodipicolinate Reductase, domain 2"/>
    <property type="match status" value="1"/>
</dbReference>
<dbReference type="PANTHER" id="PTHR43377:SF1">
    <property type="entry name" value="BILIVERDIN REDUCTASE A"/>
    <property type="match status" value="1"/>
</dbReference>
<dbReference type="PANTHER" id="PTHR43377">
    <property type="entry name" value="BILIVERDIN REDUCTASE A"/>
    <property type="match status" value="1"/>
</dbReference>
<feature type="domain" description="GFO/IDH/MocA-like oxidoreductase" evidence="2">
    <location>
        <begin position="135"/>
        <end position="232"/>
    </location>
</feature>
<protein>
    <submittedName>
        <fullName evidence="3">Gfo/Idh/MocA family oxidoreductase</fullName>
    </submittedName>
</protein>
<dbReference type="GO" id="GO:0000166">
    <property type="term" value="F:nucleotide binding"/>
    <property type="evidence" value="ECO:0007669"/>
    <property type="project" value="InterPro"/>
</dbReference>
<sequence>MVEPHLTVAVAGAGHLGTFHARALQRVAPGCLRAVVDCLPERAERLANALGVRAAADVGAVLGEVDALIVATPTATHYAVARAALAAGCHVLVEKPITATLEEGRELVALAAAKRRVLQVGHIERFNPIFRALQGEIGVPAFVEAERLAPFVPRSLDVDVVLDLMVHDLDLLLSLVPAEATAIEAVGVAVLSPGEDIAAARLRFANGTVAHLTASRVSQEKSRKIRFFSRRGYHSLDLLARSARKVRIAPDPEGALEVPGTGRFAVAEERLERPEPDPLGEELRSFLAAAAAGGPPVVDGEAALRVLALAGEIRRRAQAGLREFRETPPWPTPAS</sequence>
<dbReference type="InterPro" id="IPR051450">
    <property type="entry name" value="Gfo/Idh/MocA_Oxidoreductases"/>
</dbReference>
<accession>A0A938BQA8</accession>
<dbReference type="AlphaFoldDB" id="A0A938BQA8"/>